<evidence type="ECO:0000313" key="2">
    <source>
        <dbReference type="EMBL" id="MCZ7692832.1"/>
    </source>
</evidence>
<dbReference type="InterPro" id="IPR051801">
    <property type="entry name" value="GH28_Enzymes"/>
</dbReference>
<dbReference type="AlphaFoldDB" id="A0A9X3HC73"/>
<dbReference type="Proteomes" id="UP001148455">
    <property type="component" value="Unassembled WGS sequence"/>
</dbReference>
<dbReference type="InterPro" id="IPR024535">
    <property type="entry name" value="RHGA/B-epi-like_pectate_lyase"/>
</dbReference>
<keyword evidence="2" id="KW-0378">Hydrolase</keyword>
<accession>A0A9X3HC73</accession>
<dbReference type="PANTHER" id="PTHR31339:SF9">
    <property type="entry name" value="PLASMIN AND FIBRONECTIN-BINDING PROTEIN A"/>
    <property type="match status" value="1"/>
</dbReference>
<dbReference type="SUPFAM" id="SSF51126">
    <property type="entry name" value="Pectin lyase-like"/>
    <property type="match status" value="1"/>
</dbReference>
<dbReference type="Pfam" id="PF12708">
    <property type="entry name" value="Pect-lyase_RHGA_epim"/>
    <property type="match status" value="1"/>
</dbReference>
<organism evidence="2 3">
    <name type="scientific">Mediterraneibacter gnavus</name>
    <name type="common">Ruminococcus gnavus</name>
    <dbReference type="NCBI Taxonomy" id="33038"/>
    <lineage>
        <taxon>Bacteria</taxon>
        <taxon>Bacillati</taxon>
        <taxon>Bacillota</taxon>
        <taxon>Clostridia</taxon>
        <taxon>Lachnospirales</taxon>
        <taxon>Lachnospiraceae</taxon>
        <taxon>Mediterraneibacter</taxon>
    </lineage>
</organism>
<dbReference type="InterPro" id="IPR012334">
    <property type="entry name" value="Pectin_lyas_fold"/>
</dbReference>
<name>A0A9X3HC73_MEDGN</name>
<dbReference type="GO" id="GO:0016787">
    <property type="term" value="F:hydrolase activity"/>
    <property type="evidence" value="ECO:0007669"/>
    <property type="project" value="UniProtKB-KW"/>
</dbReference>
<sequence length="117" mass="12366">MDYRITDYGAVADGTTNNRAAIQAAVDACTVAGGGRVIVPTGQFLSGTIVLKSNVTLYLERGGAELISSLRKEDILDFFGSSEFEDPSEATGWEGGCFLCALHEHDISILGEGTIYG</sequence>
<gene>
    <name evidence="2" type="ORF">O8D18_02045</name>
</gene>
<feature type="domain" description="Rhamnogalacturonase A/B/Epimerase-like pectate lyase" evidence="1">
    <location>
        <begin position="5"/>
        <end position="58"/>
    </location>
</feature>
<reference evidence="2" key="1">
    <citation type="submission" date="2022-12" db="EMBL/GenBank/DDBJ databases">
        <title>Genome of R. gnavus strain RSHDN_123.</title>
        <authorList>
            <person name="Abdugheni R."/>
        </authorList>
    </citation>
    <scope>NUCLEOTIDE SEQUENCE</scope>
    <source>
        <strain evidence="2">RSHDN_123</strain>
    </source>
</reference>
<dbReference type="InterPro" id="IPR011050">
    <property type="entry name" value="Pectin_lyase_fold/virulence"/>
</dbReference>
<dbReference type="Gene3D" id="2.160.20.10">
    <property type="entry name" value="Single-stranded right-handed beta-helix, Pectin lyase-like"/>
    <property type="match status" value="1"/>
</dbReference>
<dbReference type="PANTHER" id="PTHR31339">
    <property type="entry name" value="PECTIN LYASE-RELATED"/>
    <property type="match status" value="1"/>
</dbReference>
<dbReference type="RefSeq" id="WP_269763566.1">
    <property type="nucleotide sequence ID" value="NZ_JAPZED010000001.1"/>
</dbReference>
<comment type="caution">
    <text evidence="2">The sequence shown here is derived from an EMBL/GenBank/DDBJ whole genome shotgun (WGS) entry which is preliminary data.</text>
</comment>
<dbReference type="EMBL" id="JAPZED010000001">
    <property type="protein sequence ID" value="MCZ7692832.1"/>
    <property type="molecule type" value="Genomic_DNA"/>
</dbReference>
<protein>
    <submittedName>
        <fullName evidence="2">Glycosyl hydrolase family 28-related protein</fullName>
    </submittedName>
</protein>
<proteinExistence type="predicted"/>
<evidence type="ECO:0000259" key="1">
    <source>
        <dbReference type="Pfam" id="PF12708"/>
    </source>
</evidence>
<evidence type="ECO:0000313" key="3">
    <source>
        <dbReference type="Proteomes" id="UP001148455"/>
    </source>
</evidence>